<keyword evidence="13 17" id="KW-0830">Ubiquinone</keyword>
<dbReference type="InterPro" id="IPR000260">
    <property type="entry name" value="NADH4_N"/>
</dbReference>
<dbReference type="PRINTS" id="PR01437">
    <property type="entry name" value="NUOXDRDTASE4"/>
</dbReference>
<evidence type="ECO:0000256" key="13">
    <source>
        <dbReference type="ARBA" id="ARBA00023075"/>
    </source>
</evidence>
<dbReference type="GO" id="GO:0008137">
    <property type="term" value="F:NADH dehydrogenase (ubiquinone) activity"/>
    <property type="evidence" value="ECO:0007669"/>
    <property type="project" value="UniProtKB-UniRule"/>
</dbReference>
<gene>
    <name evidence="21" type="primary">ND4</name>
</gene>
<geneLocation type="mitochondrion" evidence="21"/>
<accession>I1SL50</accession>
<keyword evidence="8 17" id="KW-0812">Transmembrane</keyword>
<dbReference type="InterPro" id="IPR003918">
    <property type="entry name" value="NADH_UbQ_OxRdtase"/>
</dbReference>
<dbReference type="GO" id="GO:0003954">
    <property type="term" value="F:NADH dehydrogenase activity"/>
    <property type="evidence" value="ECO:0007669"/>
    <property type="project" value="TreeGrafter"/>
</dbReference>
<name>I1SL50_ISSLA</name>
<dbReference type="GeneID" id="13080041"/>
<evidence type="ECO:0000256" key="8">
    <source>
        <dbReference type="ARBA" id="ARBA00022692"/>
    </source>
</evidence>
<dbReference type="EMBL" id="HM243590">
    <property type="protein sequence ID" value="ADI75286.1"/>
    <property type="molecule type" value="Genomic_DNA"/>
</dbReference>
<organism evidence="21">
    <name type="scientific">Issoria lathonia</name>
    <name type="common">Queen of Spain fritillary</name>
    <name type="synonym">Argynnis lathonia</name>
    <dbReference type="NCBI Taxonomy" id="171587"/>
    <lineage>
        <taxon>Eukaryota</taxon>
        <taxon>Metazoa</taxon>
        <taxon>Ecdysozoa</taxon>
        <taxon>Arthropoda</taxon>
        <taxon>Hexapoda</taxon>
        <taxon>Insecta</taxon>
        <taxon>Pterygota</taxon>
        <taxon>Neoptera</taxon>
        <taxon>Endopterygota</taxon>
        <taxon>Lepidoptera</taxon>
        <taxon>Glossata</taxon>
        <taxon>Ditrysia</taxon>
        <taxon>Papilionoidea</taxon>
        <taxon>Nymphalidae</taxon>
        <taxon>Heliconiinae</taxon>
        <taxon>Argynnini</taxon>
        <taxon>Issoria</taxon>
    </lineage>
</organism>
<evidence type="ECO:0000256" key="6">
    <source>
        <dbReference type="ARBA" id="ARBA00022448"/>
    </source>
</evidence>
<dbReference type="GO" id="GO:0031966">
    <property type="term" value="C:mitochondrial membrane"/>
    <property type="evidence" value="ECO:0007669"/>
    <property type="project" value="UniProtKB-SubCell"/>
</dbReference>
<keyword evidence="10 17" id="KW-0249">Electron transport</keyword>
<evidence type="ECO:0000256" key="18">
    <source>
        <dbReference type="SAM" id="SignalP"/>
    </source>
</evidence>
<feature type="domain" description="NADH:quinone oxidoreductase/Mrp antiporter transmembrane" evidence="19">
    <location>
        <begin position="107"/>
        <end position="389"/>
    </location>
</feature>
<feature type="domain" description="NADH:ubiquinone oxidoreductase chain 4 N-terminal" evidence="20">
    <location>
        <begin position="1"/>
        <end position="103"/>
    </location>
</feature>
<evidence type="ECO:0000256" key="9">
    <source>
        <dbReference type="ARBA" id="ARBA00022967"/>
    </source>
</evidence>
<comment type="function">
    <text evidence="1">Core subunit of the mitochondrial membrane respiratory chain NADH dehydrogenase (Complex I) that is believed to belong to the minimal assembly required for catalysis. Complex I functions in the transfer of electrons from NADH to the respiratory chain. The immediate electron acceptor for the enzyme is believed to be ubiquinone.</text>
</comment>
<dbReference type="GO" id="GO:0015990">
    <property type="term" value="P:electron transport coupled proton transport"/>
    <property type="evidence" value="ECO:0007669"/>
    <property type="project" value="TreeGrafter"/>
</dbReference>
<feature type="transmembrane region" description="Helical" evidence="17">
    <location>
        <begin position="274"/>
        <end position="295"/>
    </location>
</feature>
<evidence type="ECO:0000313" key="21">
    <source>
        <dbReference type="EMBL" id="ADI75286.1"/>
    </source>
</evidence>
<keyword evidence="11 17" id="KW-1133">Transmembrane helix</keyword>
<proteinExistence type="inferred from homology"/>
<keyword evidence="18" id="KW-0732">Signal</keyword>
<dbReference type="InterPro" id="IPR001750">
    <property type="entry name" value="ND/Mrp_TM"/>
</dbReference>
<dbReference type="RefSeq" id="YP_006460013.1">
    <property type="nucleotide sequence ID" value="NC_018030.1"/>
</dbReference>
<dbReference type="Pfam" id="PF01059">
    <property type="entry name" value="Oxidored_q5_N"/>
    <property type="match status" value="1"/>
</dbReference>
<evidence type="ECO:0000256" key="11">
    <source>
        <dbReference type="ARBA" id="ARBA00022989"/>
    </source>
</evidence>
<dbReference type="GO" id="GO:0048039">
    <property type="term" value="F:ubiquinone binding"/>
    <property type="evidence" value="ECO:0007669"/>
    <property type="project" value="TreeGrafter"/>
</dbReference>
<dbReference type="AlphaFoldDB" id="I1SL50"/>
<feature type="transmembrane region" description="Helical" evidence="17">
    <location>
        <begin position="143"/>
        <end position="162"/>
    </location>
</feature>
<dbReference type="PANTHER" id="PTHR43507:SF20">
    <property type="entry name" value="NADH-UBIQUINONE OXIDOREDUCTASE CHAIN 4"/>
    <property type="match status" value="1"/>
</dbReference>
<feature type="transmembrane region" description="Helical" evidence="17">
    <location>
        <begin position="84"/>
        <end position="104"/>
    </location>
</feature>
<keyword evidence="15 17" id="KW-0472">Membrane</keyword>
<feature type="transmembrane region" description="Helical" evidence="17">
    <location>
        <begin position="216"/>
        <end position="238"/>
    </location>
</feature>
<reference evidence="21" key="1">
    <citation type="submission" date="2010-05" db="EMBL/GenBank/DDBJ databases">
        <title>The complete mitochondrial genome of Issoria lathonia (Lepidoptera: Nymphalidae).</title>
        <authorList>
            <person name="Xu C."/>
            <person name="Wang R."/>
            <person name="Xu C."/>
        </authorList>
    </citation>
    <scope>NUCLEOTIDE SEQUENCE</scope>
    <source>
        <tissue evidence="21">Whole body</tissue>
    </source>
</reference>
<evidence type="ECO:0000256" key="5">
    <source>
        <dbReference type="ARBA" id="ARBA00021006"/>
    </source>
</evidence>
<comment type="similarity">
    <text evidence="3 17">Belongs to the complex I subunit 4 family.</text>
</comment>
<feature type="transmembrane region" description="Helical" evidence="17">
    <location>
        <begin position="244"/>
        <end position="262"/>
    </location>
</feature>
<evidence type="ECO:0000256" key="14">
    <source>
        <dbReference type="ARBA" id="ARBA00023128"/>
    </source>
</evidence>
<sequence length="446" mass="52521">MMKFFFMMLFMIPLCLKKNMFWMVQFMFMLMMVMFMNMTIMIENFCNLSYMLGCDMISYGLILLSIWITFLMIMASESLNKNKFYNNFFLFNIILLMIMLYLTFSVMNLFLFYFFFESSLIPTLMLIIGWGYQPERIQAGMYLLFYTLFASLPLLMGIFFIYKEMNYMMMYMLKFYDYNLFLLYLCLIMAFLVKMPMYFVHLWLPKAHVEAPISGSMILAAIMLKLGGYGLLRIMIILQKINMSMGFIWVVISLMGGFYISLKCFCQIDMKSLIAYSSVAHMSMVIGGIMTMNYWGYLGSYILMIGHGLCSSGMFCLSNINYERLNSRSLFLNKGMMNFMPSMSLWWFLLMSSNMAAPPSLNLMGEISLINSLVSWSWLSMIMLMGISFFSAGYSLYLYSYTQHGKYNMGIYSFYSGTSREYLMLMLHWLPLNILILKIDYSMIWF</sequence>
<evidence type="ECO:0000256" key="2">
    <source>
        <dbReference type="ARBA" id="ARBA00004225"/>
    </source>
</evidence>
<feature type="transmembrane region" description="Helical" evidence="17">
    <location>
        <begin position="21"/>
        <end position="42"/>
    </location>
</feature>
<feature type="transmembrane region" description="Helical" evidence="17">
    <location>
        <begin position="422"/>
        <end position="444"/>
    </location>
</feature>
<protein>
    <recommendedName>
        <fullName evidence="5 17">NADH-ubiquinone oxidoreductase chain 4</fullName>
        <ecNumber evidence="4 17">7.1.1.2</ecNumber>
    </recommendedName>
</protein>
<comment type="catalytic activity">
    <reaction evidence="16 17">
        <text>a ubiquinone + NADH + 5 H(+)(in) = a ubiquinol + NAD(+) + 4 H(+)(out)</text>
        <dbReference type="Rhea" id="RHEA:29091"/>
        <dbReference type="Rhea" id="RHEA-COMP:9565"/>
        <dbReference type="Rhea" id="RHEA-COMP:9566"/>
        <dbReference type="ChEBI" id="CHEBI:15378"/>
        <dbReference type="ChEBI" id="CHEBI:16389"/>
        <dbReference type="ChEBI" id="CHEBI:17976"/>
        <dbReference type="ChEBI" id="CHEBI:57540"/>
        <dbReference type="ChEBI" id="CHEBI:57945"/>
        <dbReference type="EC" id="7.1.1.2"/>
    </reaction>
</comment>
<feature type="signal peptide" evidence="18">
    <location>
        <begin position="1"/>
        <end position="17"/>
    </location>
</feature>
<evidence type="ECO:0000256" key="12">
    <source>
        <dbReference type="ARBA" id="ARBA00023027"/>
    </source>
</evidence>
<evidence type="ECO:0000256" key="17">
    <source>
        <dbReference type="RuleBase" id="RU003297"/>
    </source>
</evidence>
<feature type="transmembrane region" description="Helical" evidence="17">
    <location>
        <begin position="48"/>
        <end position="72"/>
    </location>
</feature>
<feature type="transmembrane region" description="Helical" evidence="17">
    <location>
        <begin position="110"/>
        <end position="131"/>
    </location>
</feature>
<dbReference type="EC" id="7.1.1.2" evidence="4 17"/>
<evidence type="ECO:0000256" key="10">
    <source>
        <dbReference type="ARBA" id="ARBA00022982"/>
    </source>
</evidence>
<feature type="transmembrane region" description="Helical" evidence="17">
    <location>
        <begin position="182"/>
        <end position="204"/>
    </location>
</feature>
<keyword evidence="6 17" id="KW-0813">Transport</keyword>
<dbReference type="PANTHER" id="PTHR43507">
    <property type="entry name" value="NADH-UBIQUINONE OXIDOREDUCTASE CHAIN 4"/>
    <property type="match status" value="1"/>
</dbReference>
<evidence type="ECO:0000259" key="20">
    <source>
        <dbReference type="Pfam" id="PF01059"/>
    </source>
</evidence>
<feature type="transmembrane region" description="Helical" evidence="17">
    <location>
        <begin position="376"/>
        <end position="401"/>
    </location>
</feature>
<comment type="function">
    <text evidence="17">Core subunit of the mitochondrial membrane respiratory chain NADH dehydrogenase (Complex I) which catalyzes electron transfer from NADH through the respiratory chain, using ubiquinone as an electron acceptor. Essential for the catalytic activity and assembly of complex I.</text>
</comment>
<feature type="transmembrane region" description="Helical" evidence="17">
    <location>
        <begin position="301"/>
        <end position="322"/>
    </location>
</feature>
<evidence type="ECO:0000256" key="16">
    <source>
        <dbReference type="ARBA" id="ARBA00049551"/>
    </source>
</evidence>
<evidence type="ECO:0000256" key="1">
    <source>
        <dbReference type="ARBA" id="ARBA00003257"/>
    </source>
</evidence>
<keyword evidence="12 17" id="KW-0520">NAD</keyword>
<keyword evidence="7 17" id="KW-0679">Respiratory chain</keyword>
<feature type="chain" id="PRO_5003653041" description="NADH-ubiquinone oxidoreductase chain 4" evidence="18">
    <location>
        <begin position="18"/>
        <end position="446"/>
    </location>
</feature>
<comment type="subcellular location">
    <subcellularLocation>
        <location evidence="2 17">Mitochondrion membrane</location>
        <topology evidence="2 17">Multi-pass membrane protein</topology>
    </subcellularLocation>
</comment>
<evidence type="ECO:0000256" key="7">
    <source>
        <dbReference type="ARBA" id="ARBA00022660"/>
    </source>
</evidence>
<evidence type="ECO:0000256" key="3">
    <source>
        <dbReference type="ARBA" id="ARBA00009025"/>
    </source>
</evidence>
<dbReference type="GO" id="GO:0042773">
    <property type="term" value="P:ATP synthesis coupled electron transport"/>
    <property type="evidence" value="ECO:0007669"/>
    <property type="project" value="InterPro"/>
</dbReference>
<dbReference type="Pfam" id="PF00361">
    <property type="entry name" value="Proton_antipo_M"/>
    <property type="match status" value="1"/>
</dbReference>
<evidence type="ECO:0000256" key="4">
    <source>
        <dbReference type="ARBA" id="ARBA00012944"/>
    </source>
</evidence>
<dbReference type="CTD" id="4538"/>
<keyword evidence="9" id="KW-1278">Translocase</keyword>
<evidence type="ECO:0000256" key="15">
    <source>
        <dbReference type="ARBA" id="ARBA00023136"/>
    </source>
</evidence>
<evidence type="ECO:0000259" key="19">
    <source>
        <dbReference type="Pfam" id="PF00361"/>
    </source>
</evidence>
<keyword evidence="14 17" id="KW-0496">Mitochondrion</keyword>